<evidence type="ECO:0000256" key="10">
    <source>
        <dbReference type="SAM" id="MobiDB-lite"/>
    </source>
</evidence>
<feature type="compositionally biased region" description="Low complexity" evidence="10">
    <location>
        <begin position="475"/>
        <end position="486"/>
    </location>
</feature>
<keyword evidence="6" id="KW-0560">Oxidoreductase</keyword>
<evidence type="ECO:0000256" key="6">
    <source>
        <dbReference type="ARBA" id="ARBA00023002"/>
    </source>
</evidence>
<dbReference type="GO" id="GO:0016705">
    <property type="term" value="F:oxidoreductase activity, acting on paired donors, with incorporation or reduction of molecular oxygen"/>
    <property type="evidence" value="ECO:0007669"/>
    <property type="project" value="InterPro"/>
</dbReference>
<protein>
    <recommendedName>
        <fullName evidence="15">Cytochrome P450</fullName>
    </recommendedName>
</protein>
<dbReference type="GO" id="GO:0020037">
    <property type="term" value="F:heme binding"/>
    <property type="evidence" value="ECO:0007669"/>
    <property type="project" value="InterPro"/>
</dbReference>
<dbReference type="AlphaFoldDB" id="A0AA86SNN5"/>
<evidence type="ECO:0000256" key="5">
    <source>
        <dbReference type="ARBA" id="ARBA00022723"/>
    </source>
</evidence>
<reference evidence="13" key="1">
    <citation type="submission" date="2023-10" db="EMBL/GenBank/DDBJ databases">
        <authorList>
            <person name="Domelevo Entfellner J.-B."/>
        </authorList>
    </citation>
    <scope>NUCLEOTIDE SEQUENCE</scope>
</reference>
<proteinExistence type="inferred from homology"/>
<evidence type="ECO:0000256" key="7">
    <source>
        <dbReference type="ARBA" id="ARBA00023004"/>
    </source>
</evidence>
<keyword evidence="7" id="KW-0408">Iron</keyword>
<comment type="subcellular location">
    <subcellularLocation>
        <location evidence="2">Membrane</location>
    </subcellularLocation>
</comment>
<organism evidence="13 14">
    <name type="scientific">Sphenostylis stenocarpa</name>
    <dbReference type="NCBI Taxonomy" id="92480"/>
    <lineage>
        <taxon>Eukaryota</taxon>
        <taxon>Viridiplantae</taxon>
        <taxon>Streptophyta</taxon>
        <taxon>Embryophyta</taxon>
        <taxon>Tracheophyta</taxon>
        <taxon>Spermatophyta</taxon>
        <taxon>Magnoliopsida</taxon>
        <taxon>eudicotyledons</taxon>
        <taxon>Gunneridae</taxon>
        <taxon>Pentapetalae</taxon>
        <taxon>rosids</taxon>
        <taxon>fabids</taxon>
        <taxon>Fabales</taxon>
        <taxon>Fabaceae</taxon>
        <taxon>Papilionoideae</taxon>
        <taxon>50 kb inversion clade</taxon>
        <taxon>NPAAA clade</taxon>
        <taxon>indigoferoid/millettioid clade</taxon>
        <taxon>Phaseoleae</taxon>
        <taxon>Sphenostylis</taxon>
    </lineage>
</organism>
<keyword evidence="9 11" id="KW-0472">Membrane</keyword>
<evidence type="ECO:0000313" key="13">
    <source>
        <dbReference type="EMBL" id="CAJ1951871.1"/>
    </source>
</evidence>
<dbReference type="GO" id="GO:0016020">
    <property type="term" value="C:membrane"/>
    <property type="evidence" value="ECO:0007669"/>
    <property type="project" value="UniProtKB-SubCell"/>
</dbReference>
<dbReference type="Pfam" id="PF00067">
    <property type="entry name" value="p450"/>
    <property type="match status" value="1"/>
</dbReference>
<feature type="region of interest" description="Disordered" evidence="10">
    <location>
        <begin position="474"/>
        <end position="501"/>
    </location>
</feature>
<feature type="signal peptide" evidence="12">
    <location>
        <begin position="1"/>
        <end position="16"/>
    </location>
</feature>
<comment type="cofactor">
    <cofactor evidence="1">
        <name>heme</name>
        <dbReference type="ChEBI" id="CHEBI:30413"/>
    </cofactor>
</comment>
<keyword evidence="5" id="KW-0479">Metal-binding</keyword>
<dbReference type="PANTHER" id="PTHR47943">
    <property type="entry name" value="CYTOCHROME P450 93A3-LIKE"/>
    <property type="match status" value="1"/>
</dbReference>
<dbReference type="PRINTS" id="PR00463">
    <property type="entry name" value="EP450I"/>
</dbReference>
<evidence type="ECO:0000256" key="11">
    <source>
        <dbReference type="SAM" id="Phobius"/>
    </source>
</evidence>
<evidence type="ECO:0000256" key="12">
    <source>
        <dbReference type="SAM" id="SignalP"/>
    </source>
</evidence>
<feature type="chain" id="PRO_5041653757" description="Cytochrome P450" evidence="12">
    <location>
        <begin position="17"/>
        <end position="636"/>
    </location>
</feature>
<sequence length="636" mass="71136">MFPLTLLILLAPLVSLIYILHTSVSRRRQPPCPPGPPRLPIIGNLHIVGGAEQLPHRSLQSLAQRYGPIMSLQLGNVSTVVVSSPEAAELFLETHDVVFANRPKFETAHYTYGAESVAFAEYGAYWRGARKVCITHLLSASKVESFGPLRKREVGALVERTRETAEAREVVDLTERVGEVMRDIACKMVLGRNKDDRFDLKGILLETMSISGAFNFADYVPWLRPFDLQGLRQRSKKISKALDKMLEEMIEEHQLAPKAEGHLNDFIDTLLLLKDQPMHPHVEHASIFDKRSIKGIVFDMIIGASETSGNVIEWAISELVRHPRVMESLQQELKHVVGINKMVEEIDLAKLSYLDMVVKETLRLHPVVPLLAPHESMEDIVIEGYYIKKKSRIIINARAIGRDPKVWSENAQSSLLGRYTHSSFISSLSSPSSSAAAEMEDDQFPQIKGVVIISLPPPDNPSLGKTITAFTFSDPSSPQPSLLQQSNQHQTHLNDHNNIDPPIHRYPSNPQLSFSLRRFFHGTPAKFFSFFGVLLFALFLYGSVSSTITQELRGPKNDDDDDGKPGSYFFPLYPKFGVLGQKDLKLQVGKLVRKEKFLTQRKDGVGSEAVAVDSSSVFPVSGNVYPDGYNQNRCFC</sequence>
<evidence type="ECO:0000256" key="1">
    <source>
        <dbReference type="ARBA" id="ARBA00001971"/>
    </source>
</evidence>
<keyword evidence="14" id="KW-1185">Reference proteome</keyword>
<dbReference type="SUPFAM" id="SSF48264">
    <property type="entry name" value="Cytochrome P450"/>
    <property type="match status" value="1"/>
</dbReference>
<dbReference type="Proteomes" id="UP001189624">
    <property type="component" value="Chromosome 4"/>
</dbReference>
<feature type="transmembrane region" description="Helical" evidence="11">
    <location>
        <begin position="527"/>
        <end position="544"/>
    </location>
</feature>
<name>A0AA86SNN5_9FABA</name>
<evidence type="ECO:0000256" key="2">
    <source>
        <dbReference type="ARBA" id="ARBA00004370"/>
    </source>
</evidence>
<evidence type="ECO:0000313" key="14">
    <source>
        <dbReference type="Proteomes" id="UP001189624"/>
    </source>
</evidence>
<dbReference type="Gramene" id="rna-AYBTSS11_LOCUS15000">
    <property type="protein sequence ID" value="CAJ1951871.1"/>
    <property type="gene ID" value="gene-AYBTSS11_LOCUS15000"/>
</dbReference>
<keyword evidence="8" id="KW-0503">Monooxygenase</keyword>
<evidence type="ECO:0000256" key="4">
    <source>
        <dbReference type="ARBA" id="ARBA00022617"/>
    </source>
</evidence>
<evidence type="ECO:0000256" key="9">
    <source>
        <dbReference type="ARBA" id="ARBA00023136"/>
    </source>
</evidence>
<dbReference type="InterPro" id="IPR002401">
    <property type="entry name" value="Cyt_P450_E_grp-I"/>
</dbReference>
<keyword evidence="11" id="KW-0812">Transmembrane</keyword>
<evidence type="ECO:0000256" key="8">
    <source>
        <dbReference type="ARBA" id="ARBA00023033"/>
    </source>
</evidence>
<comment type="similarity">
    <text evidence="3">Belongs to the cytochrome P450 family.</text>
</comment>
<dbReference type="GO" id="GO:0005506">
    <property type="term" value="F:iron ion binding"/>
    <property type="evidence" value="ECO:0007669"/>
    <property type="project" value="InterPro"/>
</dbReference>
<dbReference type="EMBL" id="OY731401">
    <property type="protein sequence ID" value="CAJ1951871.1"/>
    <property type="molecule type" value="Genomic_DNA"/>
</dbReference>
<dbReference type="Gene3D" id="1.10.630.10">
    <property type="entry name" value="Cytochrome P450"/>
    <property type="match status" value="1"/>
</dbReference>
<keyword evidence="11" id="KW-1133">Transmembrane helix</keyword>
<dbReference type="GO" id="GO:0004497">
    <property type="term" value="F:monooxygenase activity"/>
    <property type="evidence" value="ECO:0007669"/>
    <property type="project" value="UniProtKB-KW"/>
</dbReference>
<dbReference type="PANTHER" id="PTHR47943:SF9">
    <property type="entry name" value="CYTOCHROME P450"/>
    <property type="match status" value="1"/>
</dbReference>
<dbReference type="InterPro" id="IPR001128">
    <property type="entry name" value="Cyt_P450"/>
</dbReference>
<evidence type="ECO:0000256" key="3">
    <source>
        <dbReference type="ARBA" id="ARBA00010617"/>
    </source>
</evidence>
<accession>A0AA86SNN5</accession>
<keyword evidence="12" id="KW-0732">Signal</keyword>
<dbReference type="InterPro" id="IPR036396">
    <property type="entry name" value="Cyt_P450_sf"/>
</dbReference>
<keyword evidence="4" id="KW-0349">Heme</keyword>
<evidence type="ECO:0008006" key="15">
    <source>
        <dbReference type="Google" id="ProtNLM"/>
    </source>
</evidence>
<gene>
    <name evidence="13" type="ORF">AYBTSS11_LOCUS15000</name>
</gene>